<reference evidence="3" key="1">
    <citation type="journal article" date="2019" name="bioRxiv">
        <title>The Genome of the Zebra Mussel, Dreissena polymorpha: A Resource for Invasive Species Research.</title>
        <authorList>
            <person name="McCartney M.A."/>
            <person name="Auch B."/>
            <person name="Kono T."/>
            <person name="Mallez S."/>
            <person name="Zhang Y."/>
            <person name="Obille A."/>
            <person name="Becker A."/>
            <person name="Abrahante J.E."/>
            <person name="Garbe J."/>
            <person name="Badalamenti J.P."/>
            <person name="Herman A."/>
            <person name="Mangelson H."/>
            <person name="Liachko I."/>
            <person name="Sullivan S."/>
            <person name="Sone E.D."/>
            <person name="Koren S."/>
            <person name="Silverstein K.A.T."/>
            <person name="Beckman K.B."/>
            <person name="Gohl D.M."/>
        </authorList>
    </citation>
    <scope>NUCLEOTIDE SEQUENCE</scope>
    <source>
        <strain evidence="3">Duluth1</strain>
        <tissue evidence="3">Whole animal</tissue>
    </source>
</reference>
<dbReference type="AlphaFoldDB" id="A0A9D4DKK1"/>
<protein>
    <recommendedName>
        <fullName evidence="5">Protein quiver</fullName>
    </recommendedName>
</protein>
<dbReference type="PANTHER" id="PTHR33562:SF28">
    <property type="entry name" value="PROTEIN QUIVER"/>
    <property type="match status" value="1"/>
</dbReference>
<keyword evidence="2" id="KW-1133">Transmembrane helix</keyword>
<keyword evidence="2" id="KW-0472">Membrane</keyword>
<evidence type="ECO:0000313" key="3">
    <source>
        <dbReference type="EMBL" id="KAH3750703.1"/>
    </source>
</evidence>
<comment type="caution">
    <text evidence="3">The sequence shown here is derived from an EMBL/GenBank/DDBJ whole genome shotgun (WGS) entry which is preliminary data.</text>
</comment>
<accession>A0A9D4DKK1</accession>
<feature type="transmembrane region" description="Helical" evidence="2">
    <location>
        <begin position="130"/>
        <end position="150"/>
    </location>
</feature>
<gene>
    <name evidence="3" type="ORF">DPMN_185234</name>
</gene>
<reference evidence="3" key="2">
    <citation type="submission" date="2020-11" db="EMBL/GenBank/DDBJ databases">
        <authorList>
            <person name="McCartney M.A."/>
            <person name="Auch B."/>
            <person name="Kono T."/>
            <person name="Mallez S."/>
            <person name="Becker A."/>
            <person name="Gohl D.M."/>
            <person name="Silverstein K.A.T."/>
            <person name="Koren S."/>
            <person name="Bechman K.B."/>
            <person name="Herman A."/>
            <person name="Abrahante J.E."/>
            <person name="Garbe J."/>
        </authorList>
    </citation>
    <scope>NUCLEOTIDE SEQUENCE</scope>
    <source>
        <strain evidence="3">Duluth1</strain>
        <tissue evidence="3">Whole animal</tissue>
    </source>
</reference>
<sequence>MNNWSCANHCLLDSAAQNHVYAMKTNILLTLALVICLNAGYCAAVKCYSCSGCGDPFGKNANTLTDNCIQCKKTKTELYGVQSVTRECITKNFLNQLFDLALNECKQMDLLSVETTVCYCGTDGCNGGSSLYITMATVLVPLLVLAKHVFK</sequence>
<proteinExistence type="predicted"/>
<keyword evidence="4" id="KW-1185">Reference proteome</keyword>
<dbReference type="EMBL" id="JAIWYP010000010">
    <property type="protein sequence ID" value="KAH3750703.1"/>
    <property type="molecule type" value="Genomic_DNA"/>
</dbReference>
<evidence type="ECO:0000256" key="2">
    <source>
        <dbReference type="SAM" id="Phobius"/>
    </source>
</evidence>
<evidence type="ECO:0000313" key="4">
    <source>
        <dbReference type="Proteomes" id="UP000828390"/>
    </source>
</evidence>
<dbReference type="InterPro" id="IPR050975">
    <property type="entry name" value="Sleep_regulator"/>
</dbReference>
<evidence type="ECO:0000256" key="1">
    <source>
        <dbReference type="ARBA" id="ARBA00022729"/>
    </source>
</evidence>
<keyword evidence="1" id="KW-0732">Signal</keyword>
<name>A0A9D4DKK1_DREPO</name>
<dbReference type="PANTHER" id="PTHR33562">
    <property type="entry name" value="ATILLA, ISOFORM B-RELATED-RELATED"/>
    <property type="match status" value="1"/>
</dbReference>
<evidence type="ECO:0008006" key="5">
    <source>
        <dbReference type="Google" id="ProtNLM"/>
    </source>
</evidence>
<dbReference type="Proteomes" id="UP000828390">
    <property type="component" value="Unassembled WGS sequence"/>
</dbReference>
<keyword evidence="2" id="KW-0812">Transmembrane</keyword>
<organism evidence="3 4">
    <name type="scientific">Dreissena polymorpha</name>
    <name type="common">Zebra mussel</name>
    <name type="synonym">Mytilus polymorpha</name>
    <dbReference type="NCBI Taxonomy" id="45954"/>
    <lineage>
        <taxon>Eukaryota</taxon>
        <taxon>Metazoa</taxon>
        <taxon>Spiralia</taxon>
        <taxon>Lophotrochozoa</taxon>
        <taxon>Mollusca</taxon>
        <taxon>Bivalvia</taxon>
        <taxon>Autobranchia</taxon>
        <taxon>Heteroconchia</taxon>
        <taxon>Euheterodonta</taxon>
        <taxon>Imparidentia</taxon>
        <taxon>Neoheterodontei</taxon>
        <taxon>Myida</taxon>
        <taxon>Dreissenoidea</taxon>
        <taxon>Dreissenidae</taxon>
        <taxon>Dreissena</taxon>
    </lineage>
</organism>